<comment type="similarity">
    <text evidence="5">Belongs to the thiolase-like superfamily. Beta-ketoacyl-ACP synthases family.</text>
</comment>
<dbReference type="SMART" id="SM00825">
    <property type="entry name" value="PKS_KS"/>
    <property type="match status" value="1"/>
</dbReference>
<evidence type="ECO:0000256" key="5">
    <source>
        <dbReference type="RuleBase" id="RU003694"/>
    </source>
</evidence>
<dbReference type="GO" id="GO:0006633">
    <property type="term" value="P:fatty acid biosynthetic process"/>
    <property type="evidence" value="ECO:0007669"/>
    <property type="project" value="InterPro"/>
</dbReference>
<dbReference type="Gene3D" id="3.40.47.10">
    <property type="match status" value="1"/>
</dbReference>
<dbReference type="CDD" id="cd00833">
    <property type="entry name" value="PKS"/>
    <property type="match status" value="1"/>
</dbReference>
<reference evidence="8 9" key="1">
    <citation type="submission" date="2016-10" db="EMBL/GenBank/DDBJ databases">
        <authorList>
            <person name="de Groot N.N."/>
        </authorList>
    </citation>
    <scope>NUCLEOTIDE SEQUENCE [LARGE SCALE GENOMIC DNA]</scope>
    <source>
        <strain evidence="8 9">CGMCC 4.1859</strain>
    </source>
</reference>
<dbReference type="SUPFAM" id="SSF53901">
    <property type="entry name" value="Thiolase-like"/>
    <property type="match status" value="1"/>
</dbReference>
<dbReference type="Proteomes" id="UP000198614">
    <property type="component" value="Unassembled WGS sequence"/>
</dbReference>
<protein>
    <submittedName>
        <fullName evidence="8">Ketoacyl-synthetase C-terminal extension</fullName>
    </submittedName>
</protein>
<evidence type="ECO:0000256" key="3">
    <source>
        <dbReference type="ARBA" id="ARBA00023268"/>
    </source>
</evidence>
<dbReference type="Pfam" id="PF00109">
    <property type="entry name" value="ketoacyl-synt"/>
    <property type="match status" value="1"/>
</dbReference>
<keyword evidence="4" id="KW-0012">Acyltransferase</keyword>
<feature type="compositionally biased region" description="Polar residues" evidence="6">
    <location>
        <begin position="470"/>
        <end position="479"/>
    </location>
</feature>
<keyword evidence="3" id="KW-0511">Multifunctional enzyme</keyword>
<dbReference type="OrthoDB" id="9778690at2"/>
<feature type="domain" description="Ketosynthase family 3 (KS3)" evidence="7">
    <location>
        <begin position="29"/>
        <end position="444"/>
    </location>
</feature>
<dbReference type="InterPro" id="IPR020841">
    <property type="entry name" value="PKS_Beta-ketoAc_synthase_dom"/>
</dbReference>
<dbReference type="InterPro" id="IPR015083">
    <property type="entry name" value="NorB/c/GfsB-D-like_docking"/>
</dbReference>
<evidence type="ECO:0000313" key="8">
    <source>
        <dbReference type="EMBL" id="SDF45842.1"/>
    </source>
</evidence>
<evidence type="ECO:0000256" key="2">
    <source>
        <dbReference type="ARBA" id="ARBA00022679"/>
    </source>
</evidence>
<sequence>MASEEELRAYLRRAAAELHRTRQRLAAHSEPVVVLGGGCRFPGGVTSPEDLWELVREERETVSPPPAERGWDPEPGLAGGFLTGITDFDPAFFGLGAREGALLDPQQRLLLETSWEALTRSGLDPPALHGSRTAVFVGLTYSDFYDQWRTRVPEADLNALATGSSMSLAAGRLSYTYGFRGPAVTVDTACSSGLVALHQAVSALRNGECDLALVSAAAVLSSPDMFGFSRRQGVLSPDGRCRSFSAGADGWGLAEGAATLVLQRLSDHERGALPALAVVRGSAVNQVGAGPGLTAPTTVSQRQVMEAALASAGLTAADVDLVEGHGTGTALGDAVEVRAVAAAYGAHRPPGSPVLLGSLKSNIGHTQMPGGLGGVLKAALAMRHGLAPRSLHAEAPLAEVDLTSANVRLLDTARPWPEREEGPRRAAVSSFGLSGTNAHVVLEQPPPEVAGRRGGRPVPRYRRARHWPVQSPNPQDGTS</sequence>
<dbReference type="InterPro" id="IPR050091">
    <property type="entry name" value="PKS_NRPS_Biosynth_Enz"/>
</dbReference>
<dbReference type="PROSITE" id="PS52004">
    <property type="entry name" value="KS3_2"/>
    <property type="match status" value="1"/>
</dbReference>
<keyword evidence="2 5" id="KW-0808">Transferase</keyword>
<evidence type="ECO:0000313" key="9">
    <source>
        <dbReference type="Proteomes" id="UP000198614"/>
    </source>
</evidence>
<organism evidence="8 9">
    <name type="scientific">Streptomyces griseoaurantiacus</name>
    <dbReference type="NCBI Taxonomy" id="68213"/>
    <lineage>
        <taxon>Bacteria</taxon>
        <taxon>Bacillati</taxon>
        <taxon>Actinomycetota</taxon>
        <taxon>Actinomycetes</taxon>
        <taxon>Kitasatosporales</taxon>
        <taxon>Streptomycetaceae</taxon>
        <taxon>Streptomyces</taxon>
        <taxon>Streptomyces aurantiacus group</taxon>
    </lineage>
</organism>
<dbReference type="InterPro" id="IPR032821">
    <property type="entry name" value="PKS_assoc"/>
</dbReference>
<dbReference type="InterPro" id="IPR014031">
    <property type="entry name" value="Ketoacyl_synth_C"/>
</dbReference>
<evidence type="ECO:0000256" key="4">
    <source>
        <dbReference type="ARBA" id="ARBA00023315"/>
    </source>
</evidence>
<gene>
    <name evidence="8" type="ORF">SAMN05216260_108141</name>
</gene>
<dbReference type="InterPro" id="IPR014030">
    <property type="entry name" value="Ketoacyl_synth_N"/>
</dbReference>
<evidence type="ECO:0000256" key="6">
    <source>
        <dbReference type="SAM" id="MobiDB-lite"/>
    </source>
</evidence>
<feature type="compositionally biased region" description="Basic residues" evidence="6">
    <location>
        <begin position="453"/>
        <end position="466"/>
    </location>
</feature>
<dbReference type="AlphaFoldDB" id="A0A1G7L8H5"/>
<proteinExistence type="inferred from homology"/>
<dbReference type="GO" id="GO:0004315">
    <property type="term" value="F:3-oxoacyl-[acyl-carrier-protein] synthase activity"/>
    <property type="evidence" value="ECO:0007669"/>
    <property type="project" value="InterPro"/>
</dbReference>
<dbReference type="Pfam" id="PF16197">
    <property type="entry name" value="KAsynt_C_assoc"/>
    <property type="match status" value="1"/>
</dbReference>
<feature type="region of interest" description="Disordered" evidence="6">
    <location>
        <begin position="437"/>
        <end position="479"/>
    </location>
</feature>
<evidence type="ECO:0000256" key="1">
    <source>
        <dbReference type="ARBA" id="ARBA00001957"/>
    </source>
</evidence>
<evidence type="ECO:0000259" key="7">
    <source>
        <dbReference type="PROSITE" id="PS52004"/>
    </source>
</evidence>
<dbReference type="GO" id="GO:0030639">
    <property type="term" value="P:polyketide biosynthetic process"/>
    <property type="evidence" value="ECO:0007669"/>
    <property type="project" value="UniProtKB-ARBA"/>
</dbReference>
<dbReference type="PANTHER" id="PTHR43775">
    <property type="entry name" value="FATTY ACID SYNTHASE"/>
    <property type="match status" value="1"/>
</dbReference>
<dbReference type="InterPro" id="IPR016039">
    <property type="entry name" value="Thiolase-like"/>
</dbReference>
<dbReference type="EMBL" id="FNAX01000008">
    <property type="protein sequence ID" value="SDF45842.1"/>
    <property type="molecule type" value="Genomic_DNA"/>
</dbReference>
<dbReference type="InterPro" id="IPR018201">
    <property type="entry name" value="Ketoacyl_synth_AS"/>
</dbReference>
<dbReference type="Pfam" id="PF08990">
    <property type="entry name" value="Docking"/>
    <property type="match status" value="1"/>
</dbReference>
<dbReference type="GO" id="GO:0004312">
    <property type="term" value="F:fatty acid synthase activity"/>
    <property type="evidence" value="ECO:0007669"/>
    <property type="project" value="TreeGrafter"/>
</dbReference>
<name>A0A1G7L8H5_9ACTN</name>
<comment type="cofactor">
    <cofactor evidence="1">
        <name>pantetheine 4'-phosphate</name>
        <dbReference type="ChEBI" id="CHEBI:47942"/>
    </cofactor>
</comment>
<dbReference type="Pfam" id="PF02801">
    <property type="entry name" value="Ketoacyl-synt_C"/>
    <property type="match status" value="1"/>
</dbReference>
<dbReference type="PROSITE" id="PS00606">
    <property type="entry name" value="KS3_1"/>
    <property type="match status" value="1"/>
</dbReference>
<accession>A0A1G7L8H5</accession>
<dbReference type="PANTHER" id="PTHR43775:SF51">
    <property type="entry name" value="INACTIVE PHENOLPHTHIOCEROL SYNTHESIS POLYKETIDE SYNTHASE TYPE I PKS1-RELATED"/>
    <property type="match status" value="1"/>
</dbReference>